<accession>A0A5P9JZ45</accession>
<dbReference type="PANTHER" id="PTHR46230:SF7">
    <property type="entry name" value="BOLA-LIKE PROTEIN 1"/>
    <property type="match status" value="1"/>
</dbReference>
<dbReference type="Proteomes" id="UP000325614">
    <property type="component" value="Chromosome"/>
</dbReference>
<keyword evidence="3" id="KW-1185">Reference proteome</keyword>
<dbReference type="Pfam" id="PF01722">
    <property type="entry name" value="BolA"/>
    <property type="match status" value="1"/>
</dbReference>
<sequence>MTLADWITQELQARLQPTHLAVTDESEQHRGHAGWREGGETHFRLHIVSDAFAGKSRVERHRLVNEVLKGAFERGLHALAIEARAPGEPDPRPPRA</sequence>
<dbReference type="PANTHER" id="PTHR46230">
    <property type="match status" value="1"/>
</dbReference>
<dbReference type="KEGG" id="mico:GDR74_02650"/>
<dbReference type="EMBL" id="CP045423">
    <property type="protein sequence ID" value="QFU15204.1"/>
    <property type="molecule type" value="Genomic_DNA"/>
</dbReference>
<reference evidence="2 3" key="1">
    <citation type="submission" date="2019-10" db="EMBL/GenBank/DDBJ databases">
        <title>Isolation, Identification of Microvirga thermotolerans HR1, a novel thermophilic bacterium and Comparative Genomics of the genus Microvirga.</title>
        <authorList>
            <person name="Li J."/>
            <person name="Zhang W."/>
            <person name="Lin M."/>
            <person name="Wang J."/>
        </authorList>
    </citation>
    <scope>NUCLEOTIDE SEQUENCE [LARGE SCALE GENOMIC DNA]</scope>
    <source>
        <strain evidence="2 3">HR1</strain>
    </source>
</reference>
<dbReference type="AlphaFoldDB" id="A0A5P9JZ45"/>
<evidence type="ECO:0000313" key="2">
    <source>
        <dbReference type="EMBL" id="QFU15204.1"/>
    </source>
</evidence>
<dbReference type="PIRSF" id="PIRSF003113">
    <property type="entry name" value="BolA"/>
    <property type="match status" value="1"/>
</dbReference>
<evidence type="ECO:0000313" key="3">
    <source>
        <dbReference type="Proteomes" id="UP000325614"/>
    </source>
</evidence>
<gene>
    <name evidence="2" type="ORF">GDR74_02650</name>
</gene>
<dbReference type="InterPro" id="IPR036065">
    <property type="entry name" value="BolA-like_sf"/>
</dbReference>
<organism evidence="2 3">
    <name type="scientific">Microvirga thermotolerans</name>
    <dbReference type="NCBI Taxonomy" id="2651334"/>
    <lineage>
        <taxon>Bacteria</taxon>
        <taxon>Pseudomonadati</taxon>
        <taxon>Pseudomonadota</taxon>
        <taxon>Alphaproteobacteria</taxon>
        <taxon>Hyphomicrobiales</taxon>
        <taxon>Methylobacteriaceae</taxon>
        <taxon>Microvirga</taxon>
    </lineage>
</organism>
<dbReference type="GO" id="GO:0016226">
    <property type="term" value="P:iron-sulfur cluster assembly"/>
    <property type="evidence" value="ECO:0007669"/>
    <property type="project" value="TreeGrafter"/>
</dbReference>
<dbReference type="Gene3D" id="3.30.300.90">
    <property type="entry name" value="BolA-like"/>
    <property type="match status" value="1"/>
</dbReference>
<dbReference type="RefSeq" id="WP_152584850.1">
    <property type="nucleotide sequence ID" value="NZ_CP045423.1"/>
</dbReference>
<evidence type="ECO:0000256" key="1">
    <source>
        <dbReference type="RuleBase" id="RU003860"/>
    </source>
</evidence>
<proteinExistence type="inferred from homology"/>
<dbReference type="SUPFAM" id="SSF82657">
    <property type="entry name" value="BolA-like"/>
    <property type="match status" value="1"/>
</dbReference>
<dbReference type="InterPro" id="IPR002634">
    <property type="entry name" value="BolA"/>
</dbReference>
<protein>
    <submittedName>
        <fullName evidence="2">BolA/IbaG family iron-sulfur metabolism protein</fullName>
    </submittedName>
</protein>
<name>A0A5P9JZ45_9HYPH</name>
<comment type="similarity">
    <text evidence="1">Belongs to the BolA/IbaG family.</text>
</comment>